<comment type="caution">
    <text evidence="2">The sequence shown here is derived from an EMBL/GenBank/DDBJ whole genome shotgun (WGS) entry which is preliminary data.</text>
</comment>
<dbReference type="AlphaFoldDB" id="A0A8H7BS70"/>
<dbReference type="PANTHER" id="PTHR35140:SF1">
    <property type="entry name" value="MITOTIC CHECK POINT PROTEIN BFA1"/>
    <property type="match status" value="1"/>
</dbReference>
<dbReference type="GO" id="GO:1990334">
    <property type="term" value="C:Bfa1-Bub2 complex"/>
    <property type="evidence" value="ECO:0007669"/>
    <property type="project" value="InterPro"/>
</dbReference>
<dbReference type="GO" id="GO:0001100">
    <property type="term" value="P:negative regulation of exit from mitosis"/>
    <property type="evidence" value="ECO:0007669"/>
    <property type="project" value="InterPro"/>
</dbReference>
<feature type="region of interest" description="Disordered" evidence="1">
    <location>
        <begin position="324"/>
        <end position="345"/>
    </location>
</feature>
<protein>
    <submittedName>
        <fullName evidence="2">Uncharacterized protein</fullName>
    </submittedName>
</protein>
<dbReference type="EMBL" id="JABAYA010000089">
    <property type="protein sequence ID" value="KAF7725828.1"/>
    <property type="molecule type" value="Genomic_DNA"/>
</dbReference>
<evidence type="ECO:0000313" key="3">
    <source>
        <dbReference type="Proteomes" id="UP000605846"/>
    </source>
</evidence>
<reference evidence="2" key="1">
    <citation type="submission" date="2020-01" db="EMBL/GenBank/DDBJ databases">
        <title>Genome Sequencing of Three Apophysomyces-Like Fungal Strains Confirms a Novel Fungal Genus in the Mucoromycota with divergent Burkholderia-like Endosymbiotic Bacteria.</title>
        <authorList>
            <person name="Stajich J.E."/>
            <person name="Macias A.M."/>
            <person name="Carter-House D."/>
            <person name="Lovett B."/>
            <person name="Kasson L.R."/>
            <person name="Berry K."/>
            <person name="Grigoriev I."/>
            <person name="Chang Y."/>
            <person name="Spatafora J."/>
            <person name="Kasson M.T."/>
        </authorList>
    </citation>
    <scope>NUCLEOTIDE SEQUENCE</scope>
    <source>
        <strain evidence="2">NRRL A-21654</strain>
    </source>
</reference>
<name>A0A8H7BS70_9FUNG</name>
<feature type="compositionally biased region" description="Low complexity" evidence="1">
    <location>
        <begin position="331"/>
        <end position="343"/>
    </location>
</feature>
<organism evidence="2 3">
    <name type="scientific">Apophysomyces ossiformis</name>
    <dbReference type="NCBI Taxonomy" id="679940"/>
    <lineage>
        <taxon>Eukaryota</taxon>
        <taxon>Fungi</taxon>
        <taxon>Fungi incertae sedis</taxon>
        <taxon>Mucoromycota</taxon>
        <taxon>Mucoromycotina</taxon>
        <taxon>Mucoromycetes</taxon>
        <taxon>Mucorales</taxon>
        <taxon>Mucorineae</taxon>
        <taxon>Mucoraceae</taxon>
        <taxon>Apophysomyces</taxon>
    </lineage>
</organism>
<dbReference type="InterPro" id="IPR034586">
    <property type="entry name" value="Bfa1/Byr4"/>
</dbReference>
<sequence length="536" mass="61709">MEFLDNDDNWEAEVGFPNRHLIDHRPSKSREKDIETILQRFRFLPSVASDDETDSTFTSHHSDKLSVNEYDQLLLDIDDYMYDVPSPPLLHTTVPGIPTKLGSGFVEAGGSEHWNDDLEAPQKLSEPCLSAREDLIDLFDDQPDKRPRTKQVHFETEGEDTHNHRSPSLMNMFCEPETENETYDDIEFPQDMASIAAPKAPLAEEVEGSRRTLIEDVAEQKEEDFFDGLHIDNDNVFNIASKSSKSVPQRQSDPVSRLPRRIVPPRHQTAAKPTQPERFRAPTYASRQRELATTNASPRLPDRSIQPSRTMGRWTDRLNQNHRQQFQSKGAQQQRPQPPSARRGFNGTVLMERPFTRVAYGNGSELDDLDDLSDWREAQGQRTTRPEYNKMKYDEANCVWRGNENSILSFDQDTAKQRVPRQPALIRPKQNIQQASKYNIAMVNNMKFDQATMRWENTLVDTDDDPLASISDLEDDDHPRYPAYFSSGGHTTKGIFGHGNEFEISQAIQRQMSEEENEHQEYMKYWPLDLQEGRGK</sequence>
<dbReference type="Proteomes" id="UP000605846">
    <property type="component" value="Unassembled WGS sequence"/>
</dbReference>
<dbReference type="PANTHER" id="PTHR35140">
    <property type="entry name" value="MITOTIC CHECK POINT PROTEIN BFA1"/>
    <property type="match status" value="1"/>
</dbReference>
<proteinExistence type="predicted"/>
<feature type="region of interest" description="Disordered" evidence="1">
    <location>
        <begin position="140"/>
        <end position="169"/>
    </location>
</feature>
<evidence type="ECO:0000313" key="2">
    <source>
        <dbReference type="EMBL" id="KAF7725828.1"/>
    </source>
</evidence>
<keyword evidence="3" id="KW-1185">Reference proteome</keyword>
<dbReference type="GO" id="GO:0005096">
    <property type="term" value="F:GTPase activator activity"/>
    <property type="evidence" value="ECO:0007669"/>
    <property type="project" value="InterPro"/>
</dbReference>
<feature type="region of interest" description="Disordered" evidence="1">
    <location>
        <begin position="241"/>
        <end position="311"/>
    </location>
</feature>
<dbReference type="OrthoDB" id="19159at2759"/>
<evidence type="ECO:0000256" key="1">
    <source>
        <dbReference type="SAM" id="MobiDB-lite"/>
    </source>
</evidence>
<feature type="compositionally biased region" description="Basic and acidic residues" evidence="1">
    <location>
        <begin position="142"/>
        <end position="163"/>
    </location>
</feature>
<dbReference type="GO" id="GO:0044732">
    <property type="term" value="C:mitotic spindle pole body"/>
    <property type="evidence" value="ECO:0007669"/>
    <property type="project" value="TreeGrafter"/>
</dbReference>
<accession>A0A8H7BS70</accession>
<feature type="compositionally biased region" description="Polar residues" evidence="1">
    <location>
        <begin position="241"/>
        <end position="254"/>
    </location>
</feature>
<gene>
    <name evidence="2" type="ORF">EC973_009252</name>
</gene>